<feature type="region of interest" description="Disordered" evidence="1">
    <location>
        <begin position="81"/>
        <end position="100"/>
    </location>
</feature>
<comment type="caution">
    <text evidence="2">The sequence shown here is derived from an EMBL/GenBank/DDBJ whole genome shotgun (WGS) entry which is preliminary data.</text>
</comment>
<reference evidence="2 3" key="1">
    <citation type="submission" date="2024-07" db="EMBL/GenBank/DDBJ databases">
        <title>Genomic Encyclopedia of Type Strains, Phase V (KMG-V): Genome sequencing to study the core and pangenomes of soil and plant-associated prokaryotes.</title>
        <authorList>
            <person name="Whitman W."/>
        </authorList>
    </citation>
    <scope>NUCLEOTIDE SEQUENCE [LARGE SCALE GENOMIC DNA]</scope>
    <source>
        <strain evidence="2 3">USDA 152</strain>
    </source>
</reference>
<name>A0ABV4G117_9BRAD</name>
<organism evidence="2 3">
    <name type="scientific">Bradyrhizobium ottawaense</name>
    <dbReference type="NCBI Taxonomy" id="931866"/>
    <lineage>
        <taxon>Bacteria</taxon>
        <taxon>Pseudomonadati</taxon>
        <taxon>Pseudomonadota</taxon>
        <taxon>Alphaproteobacteria</taxon>
        <taxon>Hyphomicrobiales</taxon>
        <taxon>Nitrobacteraceae</taxon>
        <taxon>Bradyrhizobium</taxon>
    </lineage>
</organism>
<proteinExistence type="predicted"/>
<sequence>MEGIPRFIGNSFKISETQNCLSPLVFQKSANRGLATARPGLVARHGELCLQLLLACAGDTHVADRLDCDYDPIKRMAGIAQASQERELRSGHAKHGVGSS</sequence>
<dbReference type="Proteomes" id="UP001565369">
    <property type="component" value="Unassembled WGS sequence"/>
</dbReference>
<gene>
    <name evidence="2" type="ORF">ABIG07_006519</name>
</gene>
<dbReference type="EMBL" id="JBGBZJ010000003">
    <property type="protein sequence ID" value="MEY9457571.1"/>
    <property type="molecule type" value="Genomic_DNA"/>
</dbReference>
<accession>A0ABV4G117</accession>
<feature type="compositionally biased region" description="Basic residues" evidence="1">
    <location>
        <begin position="91"/>
        <end position="100"/>
    </location>
</feature>
<evidence type="ECO:0000313" key="2">
    <source>
        <dbReference type="EMBL" id="MEY9457571.1"/>
    </source>
</evidence>
<dbReference type="RefSeq" id="WP_162130971.1">
    <property type="nucleotide sequence ID" value="NZ_AXAF01000011.1"/>
</dbReference>
<protein>
    <submittedName>
        <fullName evidence="2">Uncharacterized protein</fullName>
    </submittedName>
</protein>
<keyword evidence="3" id="KW-1185">Reference proteome</keyword>
<evidence type="ECO:0000313" key="3">
    <source>
        <dbReference type="Proteomes" id="UP001565369"/>
    </source>
</evidence>
<evidence type="ECO:0000256" key="1">
    <source>
        <dbReference type="SAM" id="MobiDB-lite"/>
    </source>
</evidence>